<evidence type="ECO:0000313" key="3">
    <source>
        <dbReference type="Proteomes" id="UP000092600"/>
    </source>
</evidence>
<evidence type="ECO:0000313" key="2">
    <source>
        <dbReference type="EMBL" id="OAY75570.1"/>
    </source>
</evidence>
<reference evidence="2 3" key="1">
    <citation type="journal article" date="2016" name="DNA Res.">
        <title>The draft genome of MD-2 pineapple using hybrid error correction of long reads.</title>
        <authorList>
            <person name="Redwan R.M."/>
            <person name="Saidin A."/>
            <person name="Kumar S.V."/>
        </authorList>
    </citation>
    <scope>NUCLEOTIDE SEQUENCE [LARGE SCALE GENOMIC DNA]</scope>
    <source>
        <strain evidence="3">cv. MD2</strain>
        <tissue evidence="2">Leaf</tissue>
    </source>
</reference>
<comment type="caution">
    <text evidence="2">The sequence shown here is derived from an EMBL/GenBank/DDBJ whole genome shotgun (WGS) entry which is preliminary data.</text>
</comment>
<feature type="non-terminal residue" evidence="2">
    <location>
        <position position="1"/>
    </location>
</feature>
<gene>
    <name evidence="2" type="ORF">ACMD2_11324</name>
</gene>
<feature type="region of interest" description="Disordered" evidence="1">
    <location>
        <begin position="1"/>
        <end position="46"/>
    </location>
</feature>
<feature type="region of interest" description="Disordered" evidence="1">
    <location>
        <begin position="99"/>
        <end position="121"/>
    </location>
</feature>
<name>A0A199VFK6_ANACO</name>
<sequence>NPSGSGGRSFPRAFTTHRNRTSSEGSYTSAAVRHRHTNAATSSKREHLFRSCGGAAFRKAAIAAGQKKKGRCSITSPGNMRVGHRLVLRVLVGGAQRGSCGEELPGPHGPHGRGGRAAHQLADGRHELPHARRIGQAVADLEAEDESSARQPQQRPVDYGGRGALRQAKKLAGAWDRRGQCGTEIIEPDVGVGPDEHDPLAGAIHHELPPGLLANPARDRVVKHQHIGESMLQNPDGVLRTTTIGAGRTVVEEVYDGSVEPEALLVVDVGERLPLAGRRLRRRDELRLASPRHESQRPRSHQNDPTLQYTP</sequence>
<dbReference type="AlphaFoldDB" id="A0A199VFK6"/>
<organism evidence="2 3">
    <name type="scientific">Ananas comosus</name>
    <name type="common">Pineapple</name>
    <name type="synonym">Ananas ananas</name>
    <dbReference type="NCBI Taxonomy" id="4615"/>
    <lineage>
        <taxon>Eukaryota</taxon>
        <taxon>Viridiplantae</taxon>
        <taxon>Streptophyta</taxon>
        <taxon>Embryophyta</taxon>
        <taxon>Tracheophyta</taxon>
        <taxon>Spermatophyta</taxon>
        <taxon>Magnoliopsida</taxon>
        <taxon>Liliopsida</taxon>
        <taxon>Poales</taxon>
        <taxon>Bromeliaceae</taxon>
        <taxon>Bromelioideae</taxon>
        <taxon>Ananas</taxon>
    </lineage>
</organism>
<feature type="region of interest" description="Disordered" evidence="1">
    <location>
        <begin position="286"/>
        <end position="311"/>
    </location>
</feature>
<protein>
    <submittedName>
        <fullName evidence="2">Uncharacterized protein</fullName>
    </submittedName>
</protein>
<evidence type="ECO:0000256" key="1">
    <source>
        <dbReference type="SAM" id="MobiDB-lite"/>
    </source>
</evidence>
<feature type="compositionally biased region" description="Basic and acidic residues" evidence="1">
    <location>
        <begin position="286"/>
        <end position="297"/>
    </location>
</feature>
<dbReference type="Proteomes" id="UP000092600">
    <property type="component" value="Unassembled WGS sequence"/>
</dbReference>
<feature type="region of interest" description="Disordered" evidence="1">
    <location>
        <begin position="139"/>
        <end position="162"/>
    </location>
</feature>
<dbReference type="EMBL" id="LSRQ01002065">
    <property type="protein sequence ID" value="OAY75570.1"/>
    <property type="molecule type" value="Genomic_DNA"/>
</dbReference>
<accession>A0A199VFK6</accession>
<proteinExistence type="predicted"/>